<dbReference type="GO" id="GO:0005886">
    <property type="term" value="C:plasma membrane"/>
    <property type="evidence" value="ECO:0007669"/>
    <property type="project" value="UniProtKB-SubCell"/>
</dbReference>
<evidence type="ECO:0000256" key="10">
    <source>
        <dbReference type="SAM" id="Phobius"/>
    </source>
</evidence>
<dbReference type="SUPFAM" id="SSF54631">
    <property type="entry name" value="CBS-domain pair"/>
    <property type="match status" value="1"/>
</dbReference>
<keyword evidence="7 9" id="KW-0129">CBS domain</keyword>
<reference evidence="13" key="1">
    <citation type="submission" date="2017-02" db="EMBL/GenBank/DDBJ databases">
        <title>Comparative genomics and description of representatives of a novel lineage of planctomycetes thriving in anoxic sediments.</title>
        <authorList>
            <person name="Spring S."/>
            <person name="Bunk B."/>
            <person name="Sproer C."/>
            <person name="Klenk H.-P."/>
        </authorList>
    </citation>
    <scope>NUCLEOTIDE SEQUENCE [LARGE SCALE GENOMIC DNA]</scope>
    <source>
        <strain evidence="13">L21-RPul-D3</strain>
    </source>
</reference>
<evidence type="ECO:0000313" key="13">
    <source>
        <dbReference type="Proteomes" id="UP000188273"/>
    </source>
</evidence>
<evidence type="ECO:0000259" key="11">
    <source>
        <dbReference type="PROSITE" id="PS51371"/>
    </source>
</evidence>
<dbReference type="EMBL" id="CP019633">
    <property type="protein sequence ID" value="AQQ10223.1"/>
    <property type="molecule type" value="Genomic_DNA"/>
</dbReference>
<dbReference type="InterPro" id="IPR005170">
    <property type="entry name" value="Transptr-assoc_dom"/>
</dbReference>
<keyword evidence="5" id="KW-0677">Repeat</keyword>
<dbReference type="PANTHER" id="PTHR22777">
    <property type="entry name" value="HEMOLYSIN-RELATED"/>
    <property type="match status" value="1"/>
</dbReference>
<evidence type="ECO:0000256" key="3">
    <source>
        <dbReference type="ARBA" id="ARBA00022475"/>
    </source>
</evidence>
<feature type="transmembrane region" description="Helical" evidence="10">
    <location>
        <begin position="6"/>
        <end position="28"/>
    </location>
</feature>
<dbReference type="Pfam" id="PF01595">
    <property type="entry name" value="CNNM"/>
    <property type="match status" value="1"/>
</dbReference>
<evidence type="ECO:0000256" key="9">
    <source>
        <dbReference type="PROSITE-ProRule" id="PRU00703"/>
    </source>
</evidence>
<dbReference type="InterPro" id="IPR046342">
    <property type="entry name" value="CBS_dom_sf"/>
</dbReference>
<dbReference type="GO" id="GO:0050660">
    <property type="term" value="F:flavin adenine dinucleotide binding"/>
    <property type="evidence" value="ECO:0007669"/>
    <property type="project" value="InterPro"/>
</dbReference>
<dbReference type="InterPro" id="IPR036318">
    <property type="entry name" value="FAD-bd_PCMH-like_sf"/>
</dbReference>
<dbReference type="Gene3D" id="3.30.465.10">
    <property type="match status" value="1"/>
</dbReference>
<name>A0A1Q2HSL6_9BACT</name>
<accession>A0A1Q2HSL6</accession>
<dbReference type="AlphaFoldDB" id="A0A1Q2HSL6"/>
<feature type="transmembrane region" description="Helical" evidence="10">
    <location>
        <begin position="90"/>
        <end position="114"/>
    </location>
</feature>
<dbReference type="FunFam" id="3.10.580.10:FF:000002">
    <property type="entry name" value="Magnesium/cobalt efflux protein CorC"/>
    <property type="match status" value="1"/>
</dbReference>
<comment type="similarity">
    <text evidence="2">Belongs to the UPF0053 family.</text>
</comment>
<comment type="subcellular location">
    <subcellularLocation>
        <location evidence="1">Cell membrane</location>
        <topology evidence="1">Multi-pass membrane protein</topology>
    </subcellularLocation>
</comment>
<proteinExistence type="inferred from homology"/>
<dbReference type="KEGG" id="pbu:L21SP3_02051"/>
<evidence type="ECO:0000256" key="2">
    <source>
        <dbReference type="ARBA" id="ARBA00006337"/>
    </source>
</evidence>
<dbReference type="InterPro" id="IPR000644">
    <property type="entry name" value="CBS_dom"/>
</dbReference>
<evidence type="ECO:0000313" key="12">
    <source>
        <dbReference type="EMBL" id="AQQ10223.1"/>
    </source>
</evidence>
<evidence type="ECO:0000256" key="6">
    <source>
        <dbReference type="ARBA" id="ARBA00022989"/>
    </source>
</evidence>
<dbReference type="OrthoDB" id="9798188at2"/>
<dbReference type="SMART" id="SM00116">
    <property type="entry name" value="CBS"/>
    <property type="match status" value="2"/>
</dbReference>
<dbReference type="Proteomes" id="UP000188273">
    <property type="component" value="Chromosome"/>
</dbReference>
<keyword evidence="4 10" id="KW-0812">Transmembrane</keyword>
<feature type="transmembrane region" description="Helical" evidence="10">
    <location>
        <begin position="126"/>
        <end position="148"/>
    </location>
</feature>
<feature type="transmembrane region" description="Helical" evidence="10">
    <location>
        <begin position="66"/>
        <end position="84"/>
    </location>
</feature>
<dbReference type="InterPro" id="IPR002550">
    <property type="entry name" value="CNNM"/>
</dbReference>
<protein>
    <submittedName>
        <fullName evidence="12">Magnesium and cobalt efflux protein CorC</fullName>
    </submittedName>
</protein>
<keyword evidence="3" id="KW-1003">Cell membrane</keyword>
<dbReference type="SUPFAM" id="SSF56176">
    <property type="entry name" value="FAD-binding/transporter-associated domain-like"/>
    <property type="match status" value="1"/>
</dbReference>
<evidence type="ECO:0000256" key="8">
    <source>
        <dbReference type="ARBA" id="ARBA00023136"/>
    </source>
</evidence>
<dbReference type="RefSeq" id="WP_077541234.1">
    <property type="nucleotide sequence ID" value="NZ_CP019633.1"/>
</dbReference>
<dbReference type="Pfam" id="PF00571">
    <property type="entry name" value="CBS"/>
    <property type="match status" value="2"/>
</dbReference>
<keyword evidence="6 10" id="KW-1133">Transmembrane helix</keyword>
<dbReference type="InterPro" id="IPR016169">
    <property type="entry name" value="FAD-bd_PCMH_sub2"/>
</dbReference>
<dbReference type="PANTHER" id="PTHR22777:SF32">
    <property type="entry name" value="UPF0053 INNER MEMBRANE PROTEIN YFJD"/>
    <property type="match status" value="1"/>
</dbReference>
<dbReference type="STRING" id="1940790.L21SP3_02051"/>
<dbReference type="Gene3D" id="3.10.580.10">
    <property type="entry name" value="CBS-domain"/>
    <property type="match status" value="1"/>
</dbReference>
<dbReference type="SMART" id="SM01091">
    <property type="entry name" value="CorC_HlyC"/>
    <property type="match status" value="1"/>
</dbReference>
<feature type="domain" description="CBS" evidence="11">
    <location>
        <begin position="213"/>
        <end position="273"/>
    </location>
</feature>
<dbReference type="CDD" id="cd04590">
    <property type="entry name" value="CBS_pair_CorC_HlyC_assoc"/>
    <property type="match status" value="1"/>
</dbReference>
<evidence type="ECO:0000256" key="4">
    <source>
        <dbReference type="ARBA" id="ARBA00022692"/>
    </source>
</evidence>
<evidence type="ECO:0000256" key="7">
    <source>
        <dbReference type="ARBA" id="ARBA00023122"/>
    </source>
</evidence>
<organism evidence="12 13">
    <name type="scientific">Sedimentisphaera cyanobacteriorum</name>
    <dbReference type="NCBI Taxonomy" id="1940790"/>
    <lineage>
        <taxon>Bacteria</taxon>
        <taxon>Pseudomonadati</taxon>
        <taxon>Planctomycetota</taxon>
        <taxon>Phycisphaerae</taxon>
        <taxon>Sedimentisphaerales</taxon>
        <taxon>Sedimentisphaeraceae</taxon>
        <taxon>Sedimentisphaera</taxon>
    </lineage>
</organism>
<dbReference type="PROSITE" id="PS51371">
    <property type="entry name" value="CBS"/>
    <property type="match status" value="2"/>
</dbReference>
<gene>
    <name evidence="12" type="primary">corC_2</name>
    <name evidence="12" type="ORF">L21SP3_02051</name>
</gene>
<dbReference type="InterPro" id="IPR044751">
    <property type="entry name" value="Ion_transp-like_CBS"/>
</dbReference>
<keyword evidence="13" id="KW-1185">Reference proteome</keyword>
<evidence type="ECO:0000256" key="5">
    <source>
        <dbReference type="ARBA" id="ARBA00022737"/>
    </source>
</evidence>
<keyword evidence="8 10" id="KW-0472">Membrane</keyword>
<evidence type="ECO:0000256" key="1">
    <source>
        <dbReference type="ARBA" id="ARBA00004651"/>
    </source>
</evidence>
<sequence>MEEIGWLAVITAVSAVGSCLFSASSLSFKSFSRRRLLETSKNKDKAEELARNVSENSETLSMTSRFFQLLFNAAAILTIVRFFTVGENNFLSAAELFYCFLISLVVVCTFSIVIPRPLSVYVPEHVIRLMYAPVFLLSQIIKPVIYIFRLNDIVVMRLSGVQNSTEEEQIEEKHDEILDVVEKSVDEGVVDNEEMAMIENILELDETNAIEIITPRTDLVAIEVSTNFEDVVKIIRGAGHSRVPVYENKIDNIVGLIYAKDLLSEFDKNTEDFNLREKVREAYFVPETITLRELLHEFQKKKQHLAVVLDEYGGVAGIVTIEDVLEELVGEIEDEYERKAPASIKPVNENLVELDAQIYVDDLNQDFDIELPEDEDYDTVGGFVFSHLGYIPKPGETFTYRNLLFTVLAAEKRKIKRLRIEKKAEAEAV</sequence>
<feature type="domain" description="CBS" evidence="11">
    <location>
        <begin position="278"/>
        <end position="335"/>
    </location>
</feature>
<dbReference type="Pfam" id="PF03471">
    <property type="entry name" value="CorC_HlyC"/>
    <property type="match status" value="1"/>
</dbReference>